<keyword evidence="3 10" id="KW-0812">Transmembrane</keyword>
<sequence length="622" mass="69178">MVLLPCFICVYCLVFLIQPILSSQFYDITECHNPAQVPGSNYLCNTNRDTCDTFIVYRAQPNFQSLSSISSLFNTSQTQLLTLNNLTESTSNDLLGREIIIPINCSCSGRFSQAVFTYNSSGSDTFSTIACEVYEGLLKLQSLVEQNPGSNSENSQSFEVAVPVRCACPDRSDTSNGVQYLVTYPVAEAENKSWIGSKFGVSEETICAANNLELMATIYTNTTLLIPMNQTPVLNLEFASSVDPAPSPVSVIPLEKVLHTSSKNRNFYILGVGVLTTTLLLLVALGVFLSIRKEWMFWSFQPWSSRSSELSSFSQDFLDGMSKVKHSLLSFSLDDLRIATGNFCEDSVIGSSIYRGRIGDSIVAIEQMGSEEEAHRVIDILTKINHLNIVKLEGFCPETRAYIVFEFAANGCLRDCLSNVKVAKELTWSKRMQILSDVAVGLHYMHHYTSPSYVHSNINSKNVLITMDWRAKISGFKLAKPITWNEEKNEKNKWNESVIMGRMGYLAPEYLYYGSVSSKVDVYAFGVVLLELISAKEALMDGCMLKDSVEFLVNADLEATSGCVEKLKGFMDPALEEGKYPLRDALCLALLAKGCLEEDPHHRPTMNDVLKAISRIVYPFST</sequence>
<evidence type="ECO:0000313" key="15">
    <source>
        <dbReference type="Proteomes" id="UP000195402"/>
    </source>
</evidence>
<dbReference type="InterPro" id="IPR036779">
    <property type="entry name" value="LysM_dom_sf"/>
</dbReference>
<dbReference type="OMA" id="FIVYRAQ"/>
<dbReference type="Pfam" id="PF07714">
    <property type="entry name" value="PK_Tyr_Ser-Thr"/>
    <property type="match status" value="1"/>
</dbReference>
<comment type="subcellular location">
    <subcellularLocation>
        <location evidence="1">Cell membrane</location>
        <topology evidence="1">Single-pass membrane protein</topology>
    </subcellularLocation>
</comment>
<dbReference type="Gene3D" id="3.30.200.20">
    <property type="entry name" value="Phosphorylase Kinase, domain 1"/>
    <property type="match status" value="1"/>
</dbReference>
<dbReference type="InterPro" id="IPR011009">
    <property type="entry name" value="Kinase-like_dom_sf"/>
</dbReference>
<dbReference type="InterPro" id="IPR052611">
    <property type="entry name" value="Plant_RLK_LysM"/>
</dbReference>
<dbReference type="SUPFAM" id="SSF56112">
    <property type="entry name" value="Protein kinase-like (PK-like)"/>
    <property type="match status" value="1"/>
</dbReference>
<comment type="caution">
    <text evidence="14">The sequence shown here is derived from an EMBL/GenBank/DDBJ whole genome shotgun (WGS) entry which is preliminary data.</text>
</comment>
<dbReference type="STRING" id="56857.A0A200RDP9"/>
<evidence type="ECO:0000256" key="7">
    <source>
        <dbReference type="ARBA" id="ARBA00022989"/>
    </source>
</evidence>
<feature type="chain" id="PRO_5012374369" evidence="11">
    <location>
        <begin position="23"/>
        <end position="622"/>
    </location>
</feature>
<keyword evidence="5" id="KW-0547">Nucleotide-binding</keyword>
<proteinExistence type="predicted"/>
<protein>
    <submittedName>
        <fullName evidence="14">Protein kinase domain</fullName>
    </submittedName>
</protein>
<evidence type="ECO:0000256" key="4">
    <source>
        <dbReference type="ARBA" id="ARBA00022729"/>
    </source>
</evidence>
<dbReference type="Pfam" id="PF23473">
    <property type="entry name" value="LysM3_LYK4_5"/>
    <property type="match status" value="1"/>
</dbReference>
<feature type="domain" description="Protein kinase" evidence="12">
    <location>
        <begin position="277"/>
        <end position="621"/>
    </location>
</feature>
<gene>
    <name evidence="14" type="ORF">BVC80_887g120</name>
</gene>
<dbReference type="EMBL" id="MVGT01000057">
    <property type="protein sequence ID" value="OVA20826.1"/>
    <property type="molecule type" value="Genomic_DNA"/>
</dbReference>
<reference evidence="14 15" key="1">
    <citation type="journal article" date="2017" name="Mol. Plant">
        <title>The Genome of Medicinal Plant Macleaya cordata Provides New Insights into Benzylisoquinoline Alkaloids Metabolism.</title>
        <authorList>
            <person name="Liu X."/>
            <person name="Liu Y."/>
            <person name="Huang P."/>
            <person name="Ma Y."/>
            <person name="Qing Z."/>
            <person name="Tang Q."/>
            <person name="Cao H."/>
            <person name="Cheng P."/>
            <person name="Zheng Y."/>
            <person name="Yuan Z."/>
            <person name="Zhou Y."/>
            <person name="Liu J."/>
            <person name="Tang Z."/>
            <person name="Zhuo Y."/>
            <person name="Zhang Y."/>
            <person name="Yu L."/>
            <person name="Huang J."/>
            <person name="Yang P."/>
            <person name="Peng Q."/>
            <person name="Zhang J."/>
            <person name="Jiang W."/>
            <person name="Zhang Z."/>
            <person name="Lin K."/>
            <person name="Ro D.K."/>
            <person name="Chen X."/>
            <person name="Xiong X."/>
            <person name="Shang Y."/>
            <person name="Huang S."/>
            <person name="Zeng J."/>
        </authorList>
    </citation>
    <scope>NUCLEOTIDE SEQUENCE [LARGE SCALE GENOMIC DNA]</scope>
    <source>
        <strain evidence="15">cv. BLH2017</strain>
        <tissue evidence="14">Root</tissue>
    </source>
</reference>
<dbReference type="Gene3D" id="1.10.510.10">
    <property type="entry name" value="Transferase(Phosphotransferase) domain 1"/>
    <property type="match status" value="1"/>
</dbReference>
<evidence type="ECO:0000256" key="3">
    <source>
        <dbReference type="ARBA" id="ARBA00022692"/>
    </source>
</evidence>
<name>A0A200RDP9_MACCD</name>
<dbReference type="OrthoDB" id="60033at2759"/>
<dbReference type="PANTHER" id="PTHR45927">
    <property type="entry name" value="LYSM-DOMAIN RECEPTOR-LIKE KINASE-RELATED"/>
    <property type="match status" value="1"/>
</dbReference>
<evidence type="ECO:0000256" key="1">
    <source>
        <dbReference type="ARBA" id="ARBA00004162"/>
    </source>
</evidence>
<evidence type="ECO:0000256" key="6">
    <source>
        <dbReference type="ARBA" id="ARBA00022840"/>
    </source>
</evidence>
<dbReference type="InterPro" id="IPR018392">
    <property type="entry name" value="LysM"/>
</dbReference>
<feature type="transmembrane region" description="Helical" evidence="10">
    <location>
        <begin position="267"/>
        <end position="291"/>
    </location>
</feature>
<evidence type="ECO:0000256" key="2">
    <source>
        <dbReference type="ARBA" id="ARBA00022475"/>
    </source>
</evidence>
<evidence type="ECO:0000256" key="10">
    <source>
        <dbReference type="SAM" id="Phobius"/>
    </source>
</evidence>
<evidence type="ECO:0000313" key="14">
    <source>
        <dbReference type="EMBL" id="OVA20826.1"/>
    </source>
</evidence>
<dbReference type="InterPro" id="IPR056562">
    <property type="entry name" value="LysM2_CERK1_LYK3_4_5"/>
</dbReference>
<dbReference type="GO" id="GO:0005886">
    <property type="term" value="C:plasma membrane"/>
    <property type="evidence" value="ECO:0007669"/>
    <property type="project" value="UniProtKB-SubCell"/>
</dbReference>
<keyword evidence="14" id="KW-0808">Transferase</keyword>
<keyword evidence="7 10" id="KW-1133">Transmembrane helix</keyword>
<dbReference type="InterPro" id="IPR000719">
    <property type="entry name" value="Prot_kinase_dom"/>
</dbReference>
<dbReference type="InterPro" id="IPR056561">
    <property type="entry name" value="NFP_LYK_LysM1"/>
</dbReference>
<accession>A0A200RDP9</accession>
<keyword evidence="4 11" id="KW-0732">Signal</keyword>
<feature type="signal peptide" evidence="11">
    <location>
        <begin position="1"/>
        <end position="22"/>
    </location>
</feature>
<dbReference type="InParanoid" id="A0A200RDP9"/>
<keyword evidence="6" id="KW-0067">ATP-binding</keyword>
<feature type="domain" description="LysM" evidence="13">
    <location>
        <begin position="55"/>
        <end position="101"/>
    </location>
</feature>
<dbReference type="PANTHER" id="PTHR45927:SF9">
    <property type="entry name" value="FAMILY PROTEIN _ PEPTIDOGLYCAN-BINDING LYSM DOMAIN-CONTAINING PROTEIN, PUTATIVE-RELATED"/>
    <property type="match status" value="1"/>
</dbReference>
<dbReference type="GO" id="GO:0005524">
    <property type="term" value="F:ATP binding"/>
    <property type="evidence" value="ECO:0007669"/>
    <property type="project" value="UniProtKB-KW"/>
</dbReference>
<evidence type="ECO:0000259" key="12">
    <source>
        <dbReference type="PROSITE" id="PS50011"/>
    </source>
</evidence>
<dbReference type="Pfam" id="PF23472">
    <property type="entry name" value="LysM2_CERK1_LYK3_4_5"/>
    <property type="match status" value="1"/>
</dbReference>
<dbReference type="InterPro" id="IPR001245">
    <property type="entry name" value="Ser-Thr/Tyr_kinase_cat_dom"/>
</dbReference>
<dbReference type="Proteomes" id="UP000195402">
    <property type="component" value="Unassembled WGS sequence"/>
</dbReference>
<evidence type="ECO:0000259" key="13">
    <source>
        <dbReference type="PROSITE" id="PS51782"/>
    </source>
</evidence>
<keyword evidence="14" id="KW-0418">Kinase</keyword>
<dbReference type="GO" id="GO:0004672">
    <property type="term" value="F:protein kinase activity"/>
    <property type="evidence" value="ECO:0007669"/>
    <property type="project" value="InterPro"/>
</dbReference>
<keyword evidence="9" id="KW-1015">Disulfide bond</keyword>
<evidence type="ECO:0000256" key="5">
    <source>
        <dbReference type="ARBA" id="ARBA00022741"/>
    </source>
</evidence>
<dbReference type="Pfam" id="PF23446">
    <property type="entry name" value="LysM1_NFP_LYK"/>
    <property type="match status" value="1"/>
</dbReference>
<dbReference type="PROSITE" id="PS50011">
    <property type="entry name" value="PROTEIN_KINASE_DOM"/>
    <property type="match status" value="1"/>
</dbReference>
<dbReference type="InterPro" id="IPR056563">
    <property type="entry name" value="LysM3_LYK4_5"/>
</dbReference>
<keyword evidence="2" id="KW-1003">Cell membrane</keyword>
<dbReference type="Gene3D" id="3.10.350.10">
    <property type="entry name" value="LysM domain"/>
    <property type="match status" value="1"/>
</dbReference>
<organism evidence="14 15">
    <name type="scientific">Macleaya cordata</name>
    <name type="common">Five-seeded plume-poppy</name>
    <name type="synonym">Bocconia cordata</name>
    <dbReference type="NCBI Taxonomy" id="56857"/>
    <lineage>
        <taxon>Eukaryota</taxon>
        <taxon>Viridiplantae</taxon>
        <taxon>Streptophyta</taxon>
        <taxon>Embryophyta</taxon>
        <taxon>Tracheophyta</taxon>
        <taxon>Spermatophyta</taxon>
        <taxon>Magnoliopsida</taxon>
        <taxon>Ranunculales</taxon>
        <taxon>Papaveraceae</taxon>
        <taxon>Papaveroideae</taxon>
        <taxon>Macleaya</taxon>
    </lineage>
</organism>
<dbReference type="AlphaFoldDB" id="A0A200RDP9"/>
<keyword evidence="8 10" id="KW-0472">Membrane</keyword>
<evidence type="ECO:0000256" key="8">
    <source>
        <dbReference type="ARBA" id="ARBA00023136"/>
    </source>
</evidence>
<evidence type="ECO:0000256" key="9">
    <source>
        <dbReference type="ARBA" id="ARBA00023157"/>
    </source>
</evidence>
<dbReference type="PROSITE" id="PS51782">
    <property type="entry name" value="LYSM"/>
    <property type="match status" value="1"/>
</dbReference>
<evidence type="ECO:0000256" key="11">
    <source>
        <dbReference type="SAM" id="SignalP"/>
    </source>
</evidence>
<keyword evidence="15" id="KW-1185">Reference proteome</keyword>
<dbReference type="FunFam" id="1.10.510.10:FF:000468">
    <property type="entry name" value="PTI1-like tyrosine-protein kinase 3"/>
    <property type="match status" value="1"/>
</dbReference>